<dbReference type="OrthoDB" id="4407678at2759"/>
<reference evidence="2 3" key="1">
    <citation type="submission" date="2019-07" db="EMBL/GenBank/DDBJ databases">
        <title>Finished genome of Venturia effusa.</title>
        <authorList>
            <person name="Young C.A."/>
            <person name="Cox M.P."/>
            <person name="Ganley A.R.D."/>
            <person name="David W.J."/>
        </authorList>
    </citation>
    <scope>NUCLEOTIDE SEQUENCE [LARGE SCALE GENOMIC DNA]</scope>
    <source>
        <strain evidence="3">albino</strain>
    </source>
</reference>
<accession>A0A517LC95</accession>
<name>A0A517LC95_9PEZI</name>
<dbReference type="InterPro" id="IPR005025">
    <property type="entry name" value="FMN_Rdtase-like_dom"/>
</dbReference>
<keyword evidence="3" id="KW-1185">Reference proteome</keyword>
<evidence type="ECO:0000313" key="3">
    <source>
        <dbReference type="Proteomes" id="UP000316270"/>
    </source>
</evidence>
<dbReference type="Proteomes" id="UP000316270">
    <property type="component" value="Chromosome 9"/>
</dbReference>
<gene>
    <name evidence="2" type="ORF">FKW77_004829</name>
</gene>
<dbReference type="GO" id="GO:0016491">
    <property type="term" value="F:oxidoreductase activity"/>
    <property type="evidence" value="ECO:0007669"/>
    <property type="project" value="InterPro"/>
</dbReference>
<sequence>MRTLTVRMLEPCHLKKPGETPHPEFRPGGTRIASPTFRDYLNTIKALFKHHASPTNFPGLISFNPSSHRQINTPQMHILGIQNGSQNGNSSILLKAALLSAQKADPTITTSYIHIQSVSIPRNPVPLPAAASTNTGIVPTSNNIPSPIYPVPDDREAVRNAILDANALIFSSAVYSHQPPGALKAVLDTILGPFADASMAHRFAAGQARGDERYADAKFDPRLLRHRVVGFMAVAGSPFLSQITMALPTLHQMPYCLHAKVVDQIVFRGFAVPGAVLLDEAKTVRRAEVLGRNVVSQMGKSFDEAVFLGERREGDCPFCHLSTIEVDYTRGNEIGCITCGHRGRLVVGDDGRIGPKWDEGEKESCITMAGKEKHQDDIMGAVAGELKKIETVKEKKEEWDRVSIPRAQIPSLDAKL</sequence>
<protein>
    <recommendedName>
        <fullName evidence="1">NADPH-dependent FMN reductase-like domain-containing protein</fullName>
    </recommendedName>
</protein>
<dbReference type="Pfam" id="PF03358">
    <property type="entry name" value="FMN_red"/>
    <property type="match status" value="1"/>
</dbReference>
<dbReference type="EMBL" id="CP042193">
    <property type="protein sequence ID" value="QDS73270.1"/>
    <property type="molecule type" value="Genomic_DNA"/>
</dbReference>
<dbReference type="AlphaFoldDB" id="A0A517LC95"/>
<feature type="domain" description="NADPH-dependent FMN reductase-like" evidence="1">
    <location>
        <begin position="76"/>
        <end position="237"/>
    </location>
</feature>
<proteinExistence type="predicted"/>
<organism evidence="2 3">
    <name type="scientific">Venturia effusa</name>
    <dbReference type="NCBI Taxonomy" id="50376"/>
    <lineage>
        <taxon>Eukaryota</taxon>
        <taxon>Fungi</taxon>
        <taxon>Dikarya</taxon>
        <taxon>Ascomycota</taxon>
        <taxon>Pezizomycotina</taxon>
        <taxon>Dothideomycetes</taxon>
        <taxon>Pleosporomycetidae</taxon>
        <taxon>Venturiales</taxon>
        <taxon>Venturiaceae</taxon>
        <taxon>Venturia</taxon>
    </lineage>
</organism>
<dbReference type="Gene3D" id="3.40.50.360">
    <property type="match status" value="1"/>
</dbReference>
<evidence type="ECO:0000313" key="2">
    <source>
        <dbReference type="EMBL" id="QDS73270.1"/>
    </source>
</evidence>
<dbReference type="SUPFAM" id="SSF52218">
    <property type="entry name" value="Flavoproteins"/>
    <property type="match status" value="1"/>
</dbReference>
<dbReference type="InterPro" id="IPR029039">
    <property type="entry name" value="Flavoprotein-like_sf"/>
</dbReference>
<evidence type="ECO:0000259" key="1">
    <source>
        <dbReference type="Pfam" id="PF03358"/>
    </source>
</evidence>